<protein>
    <submittedName>
        <fullName evidence="1">Uncharacterized protein</fullName>
    </submittedName>
</protein>
<organism evidence="1 2">
    <name type="scientific">Bauhinia variegata</name>
    <name type="common">Purple orchid tree</name>
    <name type="synonym">Phanera variegata</name>
    <dbReference type="NCBI Taxonomy" id="167791"/>
    <lineage>
        <taxon>Eukaryota</taxon>
        <taxon>Viridiplantae</taxon>
        <taxon>Streptophyta</taxon>
        <taxon>Embryophyta</taxon>
        <taxon>Tracheophyta</taxon>
        <taxon>Spermatophyta</taxon>
        <taxon>Magnoliopsida</taxon>
        <taxon>eudicotyledons</taxon>
        <taxon>Gunneridae</taxon>
        <taxon>Pentapetalae</taxon>
        <taxon>rosids</taxon>
        <taxon>fabids</taxon>
        <taxon>Fabales</taxon>
        <taxon>Fabaceae</taxon>
        <taxon>Cercidoideae</taxon>
        <taxon>Cercideae</taxon>
        <taxon>Bauhiniinae</taxon>
        <taxon>Bauhinia</taxon>
    </lineage>
</organism>
<accession>A0ACB9Q677</accession>
<dbReference type="Proteomes" id="UP000828941">
    <property type="component" value="Chromosome 2"/>
</dbReference>
<reference evidence="1 2" key="1">
    <citation type="journal article" date="2022" name="DNA Res.">
        <title>Chromosomal-level genome assembly of the orchid tree Bauhinia variegata (Leguminosae; Cercidoideae) supports the allotetraploid origin hypothesis of Bauhinia.</title>
        <authorList>
            <person name="Zhong Y."/>
            <person name="Chen Y."/>
            <person name="Zheng D."/>
            <person name="Pang J."/>
            <person name="Liu Y."/>
            <person name="Luo S."/>
            <person name="Meng S."/>
            <person name="Qian L."/>
            <person name="Wei D."/>
            <person name="Dai S."/>
            <person name="Zhou R."/>
        </authorList>
    </citation>
    <scope>NUCLEOTIDE SEQUENCE [LARGE SCALE GENOMIC DNA]</scope>
    <source>
        <strain evidence="1">BV-YZ2020</strain>
    </source>
</reference>
<sequence length="530" mass="60138">MDLISQLPEALLHEILHLLPEKDSVRTCVLSKAWCGIQSRSPFLWFDEFDFPAQSLFEENTLEAILEDRKRKELFADYINRRLQRLLSQKDSPPLELFMLSVIEFDPLNDPPRIDSWLKRVSEKGVKCIILRHMGENDSPLNLPRCVFASQTLHELTLADCAVNFCGDIEIPSLRNLILFNVNVDDDVMKCFISGCPLLEILSISFCDALTCLQANNLAMLKIVVLHYCSFLKKVEILSPNVQSFEYKESSGNCSEEAPKLILALSTSIKKITLVYANITSDCLQQYIPTCEELVLVGIPGFESAKISGKDVSKLTIEGSDNMTKVPVIDCPNLQSLVYAQNKLPFHAVQNFKLRNTKLEFNLDGKQEFDAWLAELKGFFDNLNSKLELIMVIGSKEYEANELMLPVLYDFKDSMPKAKVIISNSLELDKLMDEIFSFESHVSSVALNVASAHSSNSIFSQLVRMKADENCCKEGVFRCWRHYSCNLKKDYASNSIPAVLKSYKSEQYQITKILVKREEATKTNAIPQDF</sequence>
<evidence type="ECO:0000313" key="1">
    <source>
        <dbReference type="EMBL" id="KAI4355547.1"/>
    </source>
</evidence>
<dbReference type="EMBL" id="CM039427">
    <property type="protein sequence ID" value="KAI4355547.1"/>
    <property type="molecule type" value="Genomic_DNA"/>
</dbReference>
<keyword evidence="2" id="KW-1185">Reference proteome</keyword>
<name>A0ACB9Q677_BAUVA</name>
<gene>
    <name evidence="1" type="ORF">L6164_004308</name>
</gene>
<comment type="caution">
    <text evidence="1">The sequence shown here is derived from an EMBL/GenBank/DDBJ whole genome shotgun (WGS) entry which is preliminary data.</text>
</comment>
<evidence type="ECO:0000313" key="2">
    <source>
        <dbReference type="Proteomes" id="UP000828941"/>
    </source>
</evidence>
<proteinExistence type="predicted"/>